<dbReference type="Gene3D" id="3.40.50.1110">
    <property type="entry name" value="SGNH hydrolase"/>
    <property type="match status" value="1"/>
</dbReference>
<evidence type="ECO:0000313" key="2">
    <source>
        <dbReference type="Proteomes" id="UP001585080"/>
    </source>
</evidence>
<dbReference type="Gene3D" id="2.160.20.10">
    <property type="entry name" value="Single-stranded right-handed beta-helix, Pectin lyase-like"/>
    <property type="match status" value="1"/>
</dbReference>
<reference evidence="1 2" key="1">
    <citation type="submission" date="2024-01" db="EMBL/GenBank/DDBJ databases">
        <title>Genome mining of biosynthetic gene clusters to explore secondary metabolites of Streptomyces sp.</title>
        <authorList>
            <person name="Baig A."/>
            <person name="Ajitkumar Shintre N."/>
            <person name="Kumar H."/>
            <person name="Anbarasu A."/>
            <person name="Ramaiah S."/>
        </authorList>
    </citation>
    <scope>NUCLEOTIDE SEQUENCE [LARGE SCALE GENOMIC DNA]</scope>
    <source>
        <strain evidence="1 2">A57</strain>
    </source>
</reference>
<proteinExistence type="predicted"/>
<gene>
    <name evidence="1" type="ORF">VSS16_05000</name>
</gene>
<dbReference type="InterPro" id="IPR011050">
    <property type="entry name" value="Pectin_lyase_fold/virulence"/>
</dbReference>
<dbReference type="InterPro" id="IPR036514">
    <property type="entry name" value="SGNH_hydro_sf"/>
</dbReference>
<comment type="caution">
    <text evidence="1">The sequence shown here is derived from an EMBL/GenBank/DDBJ whole genome shotgun (WGS) entry which is preliminary data.</text>
</comment>
<evidence type="ECO:0000313" key="1">
    <source>
        <dbReference type="EMBL" id="MFB8772091.1"/>
    </source>
</evidence>
<keyword evidence="2" id="KW-1185">Reference proteome</keyword>
<accession>A0ABV5E5H5</accession>
<dbReference type="Proteomes" id="UP001585080">
    <property type="component" value="Unassembled WGS sequence"/>
</dbReference>
<protein>
    <recommendedName>
        <fullName evidence="3">SGNH hydrolase-type esterase domain-containing protein</fullName>
    </recommendedName>
</protein>
<evidence type="ECO:0008006" key="3">
    <source>
        <dbReference type="Google" id="ProtNLM"/>
    </source>
</evidence>
<dbReference type="EMBL" id="JAYMRP010000003">
    <property type="protein sequence ID" value="MFB8772091.1"/>
    <property type="molecule type" value="Genomic_DNA"/>
</dbReference>
<name>A0ABV5E5H5_9ACTN</name>
<sequence>MARYQFGRGMADYVVRPSDGLWGVGAGAAVTFWDASDSGTQYTDLLDATSTPITEVVTDEYGALPAFSGPDGVTGMWADAGGESRVWIEARGLGTGGGGGGYTSITRIVASATAPEDIRAAATWVCDGIADQEEIQAALDDARDNGGGEILLTVGDFNLTAPLSIEGTDDVDVEIGIILRGQGARATMLNAGAGLSSAVHLTKVVRVYLNDLGITVGGATDGITSATTNGALSGHRSFWNSTFKNLQINGPWDGSHTGWAMNLGSPFRSVFENIEIGGVGNGVRLHSEHADFNPGDSTFERIFVDSVGDNKTAYKVESTTASGVMNQLKFEMCEAITSGTGCTGIHIAGVGGWGTAHTHWDNVNLEQFDKLVWVERGSSNTFRLNHVGLRGGASGLTAFTFGANSFNNTVLSTGLLYVTDTCRLYDDANTIEPGSPNRVLDSRVYRESSSLGVGGQLNPGLTTVRRGIIGNTPLNSPPAQPPGVYVPEGWGKFWLAARNRAAAGTGLARIVTVGGSATLGYYASNPRTKSWPALVGAALRSSYGDGGSGFHGVSLSQTLTDATPYPVWLANGSAVGQSGTWTQGGSTYGPGATYLYSDVAGSTLTFKARGTTLRIYTVVGSGTRPAMLYSIDGGADVSVAQPSGTAAIQTTTVTGLSDTEHTVVVKVGTTSAGQYLSVCGVSGEKASGVIVHNLGLAGATSARYANATPSALNAVWNGGSAFPCDLAVYSAAPNDAAAGGGGITADAWLANVLSWFGAVRSAGLASTGTDVIVALPHIGTHEGSNAKYIEYSKAIRPLADIYGFALVNWWVEGQQSWAYWNSLGYWGNTSGDGATGTDGVHLSDSGFQHMADTITPFLAA</sequence>
<dbReference type="SUPFAM" id="SSF52266">
    <property type="entry name" value="SGNH hydrolase"/>
    <property type="match status" value="1"/>
</dbReference>
<dbReference type="InterPro" id="IPR012334">
    <property type="entry name" value="Pectin_lyas_fold"/>
</dbReference>
<dbReference type="SUPFAM" id="SSF51126">
    <property type="entry name" value="Pectin lyase-like"/>
    <property type="match status" value="1"/>
</dbReference>
<organism evidence="1 2">
    <name type="scientific">Streptomyces broussonetiae</name>
    <dbReference type="NCBI Taxonomy" id="2686304"/>
    <lineage>
        <taxon>Bacteria</taxon>
        <taxon>Bacillati</taxon>
        <taxon>Actinomycetota</taxon>
        <taxon>Actinomycetes</taxon>
        <taxon>Kitasatosporales</taxon>
        <taxon>Streptomycetaceae</taxon>
        <taxon>Streptomyces</taxon>
    </lineage>
</organism>
<dbReference type="RefSeq" id="WP_376731073.1">
    <property type="nucleotide sequence ID" value="NZ_JAYMRP010000003.1"/>
</dbReference>